<evidence type="ECO:0000313" key="2">
    <source>
        <dbReference type="Proteomes" id="UP000002718"/>
    </source>
</evidence>
<organism evidence="1 2">
    <name type="scientific">Nitrosospira multiformis (strain ATCC 25196 / NCIMB 11849 / C 71)</name>
    <dbReference type="NCBI Taxonomy" id="323848"/>
    <lineage>
        <taxon>Bacteria</taxon>
        <taxon>Pseudomonadati</taxon>
        <taxon>Pseudomonadota</taxon>
        <taxon>Betaproteobacteria</taxon>
        <taxon>Nitrosomonadales</taxon>
        <taxon>Nitrosomonadaceae</taxon>
        <taxon>Nitrosospira</taxon>
    </lineage>
</organism>
<dbReference type="Proteomes" id="UP000002718">
    <property type="component" value="Chromosome"/>
</dbReference>
<evidence type="ECO:0000313" key="1">
    <source>
        <dbReference type="EMBL" id="ABB74839.1"/>
    </source>
</evidence>
<dbReference type="AlphaFoldDB" id="Q2Y8T2"/>
<dbReference type="KEGG" id="nmu:Nmul_A1536"/>
<dbReference type="InterPro" id="IPR025730">
    <property type="entry name" value="Biofilm_BssS"/>
</dbReference>
<dbReference type="eggNOG" id="ENOG50317PI">
    <property type="taxonomic scope" value="Bacteria"/>
</dbReference>
<proteinExistence type="predicted"/>
<dbReference type="STRING" id="323848.Nmul_A1536"/>
<keyword evidence="2" id="KW-1185">Reference proteome</keyword>
<name>Q2Y8T2_NITMU</name>
<reference evidence="2" key="1">
    <citation type="submission" date="2005-08" db="EMBL/GenBank/DDBJ databases">
        <title>Complete sequence of chromosome 1 of Nitrosospira multiformis ATCC 25196.</title>
        <authorList>
            <person name="Copeland A."/>
            <person name="Lucas S."/>
            <person name="Lapidus A."/>
            <person name="Barry K."/>
            <person name="Detter J.C."/>
            <person name="Glavina T."/>
            <person name="Hammon N."/>
            <person name="Israni S."/>
            <person name="Pitluck S."/>
            <person name="Chain P."/>
            <person name="Malfatti S."/>
            <person name="Shin M."/>
            <person name="Vergez L."/>
            <person name="Schmutz J."/>
            <person name="Larimer F."/>
            <person name="Land M."/>
            <person name="Hauser L."/>
            <person name="Kyrpides N."/>
            <person name="Lykidis A."/>
            <person name="Richardson P."/>
        </authorList>
    </citation>
    <scope>NUCLEOTIDE SEQUENCE [LARGE SCALE GENOMIC DNA]</scope>
    <source>
        <strain evidence="2">ATCC 25196 / NCIMB 11849 / C 71</strain>
    </source>
</reference>
<gene>
    <name evidence="1" type="ordered locus">Nmul_A1536</name>
</gene>
<dbReference type="Pfam" id="PF13991">
    <property type="entry name" value="BssS"/>
    <property type="match status" value="1"/>
</dbReference>
<sequence length="119" mass="13564">MPNVPVCALSNEKESFLLLGFGFQRMTGVAVMGDDLFQFPITGWEIKTEPIDGLLSVRFPFLSHEQQKLAEADPGRPYVMQAEQARELRDALSRAIKRLEDQELATPVVTETYKRFLIY</sequence>
<accession>Q2Y8T2</accession>
<reference evidence="1 2" key="2">
    <citation type="journal article" date="2008" name="Appl. Environ. Microbiol.">
        <title>Complete genome sequence of Nitrosospira multiformis, an ammonia-oxidizing bacterium from the soil environment.</title>
        <authorList>
            <person name="Norton J.M."/>
            <person name="Klotz M.G."/>
            <person name="Stein L.Y."/>
            <person name="Arp D.J."/>
            <person name="Bottomley P.J."/>
            <person name="Chain P.S."/>
            <person name="Hauser L.J."/>
            <person name="Land M.L."/>
            <person name="Larimer F.W."/>
            <person name="Shin M.W."/>
            <person name="Starkenburg S.R."/>
        </authorList>
    </citation>
    <scope>NUCLEOTIDE SEQUENCE [LARGE SCALE GENOMIC DNA]</scope>
    <source>
        <strain evidence="2">ATCC 25196 / NCIMB 11849 / C 71</strain>
    </source>
</reference>
<protein>
    <submittedName>
        <fullName evidence="1">Uncharacterized protein</fullName>
    </submittedName>
</protein>
<dbReference type="EMBL" id="CP000103">
    <property type="protein sequence ID" value="ABB74839.1"/>
    <property type="molecule type" value="Genomic_DNA"/>
</dbReference>
<dbReference type="HOGENOM" id="CLU_2058894_0_0_4"/>